<keyword evidence="4 6" id="KW-1133">Transmembrane helix</keyword>
<dbReference type="InterPro" id="IPR007274">
    <property type="entry name" value="Cop_transporter"/>
</dbReference>
<proteinExistence type="inferred from homology"/>
<keyword evidence="6" id="KW-0187">Copper transport</keyword>
<evidence type="ECO:0000256" key="2">
    <source>
        <dbReference type="ARBA" id="ARBA00006921"/>
    </source>
</evidence>
<evidence type="ECO:0000256" key="7">
    <source>
        <dbReference type="SAM" id="MobiDB-lite"/>
    </source>
</evidence>
<dbReference type="PANTHER" id="PTHR12483">
    <property type="entry name" value="SOLUTE CARRIER FAMILY 31 COPPER TRANSPORTERS"/>
    <property type="match status" value="1"/>
</dbReference>
<gene>
    <name evidence="8" type="ORF">PGQ11_012243</name>
</gene>
<dbReference type="Pfam" id="PF04145">
    <property type="entry name" value="Ctr"/>
    <property type="match status" value="1"/>
</dbReference>
<feature type="transmembrane region" description="Helical" evidence="6">
    <location>
        <begin position="226"/>
        <end position="246"/>
    </location>
</feature>
<evidence type="ECO:0000313" key="9">
    <source>
        <dbReference type="Proteomes" id="UP001390339"/>
    </source>
</evidence>
<keyword evidence="6" id="KW-0186">Copper</keyword>
<keyword evidence="6" id="KW-0406">Ion transport</keyword>
<comment type="similarity">
    <text evidence="2 6">Belongs to the copper transporter (Ctr) (TC 1.A.56) family. SLC31A subfamily.</text>
</comment>
<feature type="transmembrane region" description="Helical" evidence="6">
    <location>
        <begin position="101"/>
        <end position="121"/>
    </location>
</feature>
<dbReference type="PANTHER" id="PTHR12483:SF73">
    <property type="entry name" value="COPPER TRANSPORT PROTEIN CTR3"/>
    <property type="match status" value="1"/>
</dbReference>
<feature type="transmembrane region" description="Helical" evidence="6">
    <location>
        <begin position="252"/>
        <end position="270"/>
    </location>
</feature>
<dbReference type="Proteomes" id="UP001390339">
    <property type="component" value="Unassembled WGS sequence"/>
</dbReference>
<organism evidence="8 9">
    <name type="scientific">Apiospora arundinis</name>
    <dbReference type="NCBI Taxonomy" id="335852"/>
    <lineage>
        <taxon>Eukaryota</taxon>
        <taxon>Fungi</taxon>
        <taxon>Dikarya</taxon>
        <taxon>Ascomycota</taxon>
        <taxon>Pezizomycotina</taxon>
        <taxon>Sordariomycetes</taxon>
        <taxon>Xylariomycetidae</taxon>
        <taxon>Amphisphaeriales</taxon>
        <taxon>Apiosporaceae</taxon>
        <taxon>Apiospora</taxon>
    </lineage>
</organism>
<evidence type="ECO:0000256" key="3">
    <source>
        <dbReference type="ARBA" id="ARBA00022692"/>
    </source>
</evidence>
<sequence length="293" mass="30752">MDSMPMSMPGMSMPGPMPPAATTTSPAAHGNHTTSLTSTSQTASATQSAMGAMAQPALNGNGTMSMPMMMTMGNGCKISMLWNWNTVDACFLSESWQIKSAGGFAGLCIGVILLVILLEFLRRVAKFYDNHIYRAHQFRAVGLAVDGATTSSAAEEGHAGSEAAADHSIGTGRASAPAALSGSRAQNAGGAVSRSSSSAPRQPLLAKTTTGGYLAPSFMPSIKQQAIRALIHTLQFAVGYWIMLLAMYYNGYILICIFLGAFIGAFVLRWERIGGSELERPGEARSETTGCHG</sequence>
<evidence type="ECO:0000256" key="5">
    <source>
        <dbReference type="ARBA" id="ARBA00023136"/>
    </source>
</evidence>
<keyword evidence="9" id="KW-1185">Reference proteome</keyword>
<name>A0ABR2I1X4_9PEZI</name>
<reference evidence="8 9" key="1">
    <citation type="journal article" date="2024" name="IMA Fungus">
        <title>Apiospora arundinis, a panoply of carbohydrate-active enzymes and secondary metabolites.</title>
        <authorList>
            <person name="Sorensen T."/>
            <person name="Petersen C."/>
            <person name="Muurmann A.T."/>
            <person name="Christiansen J.V."/>
            <person name="Brundto M.L."/>
            <person name="Overgaard C.K."/>
            <person name="Boysen A.T."/>
            <person name="Wollenberg R.D."/>
            <person name="Larsen T.O."/>
            <person name="Sorensen J.L."/>
            <person name="Nielsen K.L."/>
            <person name="Sondergaard T.E."/>
        </authorList>
    </citation>
    <scope>NUCLEOTIDE SEQUENCE [LARGE SCALE GENOMIC DNA]</scope>
    <source>
        <strain evidence="8 9">AAU 773</strain>
    </source>
</reference>
<comment type="caution">
    <text evidence="8">The sequence shown here is derived from an EMBL/GenBank/DDBJ whole genome shotgun (WGS) entry which is preliminary data.</text>
</comment>
<comment type="subcellular location">
    <subcellularLocation>
        <location evidence="1 6">Membrane</location>
        <topology evidence="1 6">Multi-pass membrane protein</topology>
    </subcellularLocation>
</comment>
<evidence type="ECO:0000313" key="8">
    <source>
        <dbReference type="EMBL" id="KAK8856331.1"/>
    </source>
</evidence>
<evidence type="ECO:0000256" key="4">
    <source>
        <dbReference type="ARBA" id="ARBA00022989"/>
    </source>
</evidence>
<dbReference type="EMBL" id="JAPCWZ010000007">
    <property type="protein sequence ID" value="KAK8856331.1"/>
    <property type="molecule type" value="Genomic_DNA"/>
</dbReference>
<evidence type="ECO:0000256" key="6">
    <source>
        <dbReference type="RuleBase" id="RU367022"/>
    </source>
</evidence>
<protein>
    <recommendedName>
        <fullName evidence="6">Copper transport protein</fullName>
    </recommendedName>
</protein>
<accession>A0ABR2I1X4</accession>
<keyword evidence="3 6" id="KW-0812">Transmembrane</keyword>
<keyword evidence="6" id="KW-0813">Transport</keyword>
<keyword evidence="5 6" id="KW-0472">Membrane</keyword>
<evidence type="ECO:0000256" key="1">
    <source>
        <dbReference type="ARBA" id="ARBA00004141"/>
    </source>
</evidence>
<feature type="region of interest" description="Disordered" evidence="7">
    <location>
        <begin position="1"/>
        <end position="42"/>
    </location>
</feature>